<evidence type="ECO:0000256" key="10">
    <source>
        <dbReference type="ARBA" id="ARBA00023180"/>
    </source>
</evidence>
<dbReference type="AlphaFoldDB" id="A0AA38IYD3"/>
<evidence type="ECO:0000256" key="1">
    <source>
        <dbReference type="ARBA" id="ARBA00004651"/>
    </source>
</evidence>
<keyword evidence="3" id="KW-1003">Cell membrane</keyword>
<comment type="catalytic activity">
    <reaction evidence="11">
        <text>heme b(in) = heme b(out)</text>
        <dbReference type="Rhea" id="RHEA:75443"/>
        <dbReference type="ChEBI" id="CHEBI:60344"/>
    </reaction>
</comment>
<dbReference type="Proteomes" id="UP001168821">
    <property type="component" value="Unassembled WGS sequence"/>
</dbReference>
<feature type="transmembrane region" description="Helical" evidence="18">
    <location>
        <begin position="503"/>
        <end position="525"/>
    </location>
</feature>
<dbReference type="SUPFAM" id="SSF103473">
    <property type="entry name" value="MFS general substrate transporter"/>
    <property type="match status" value="2"/>
</dbReference>
<gene>
    <name evidence="20" type="ORF">Zmor_001114</name>
</gene>
<dbReference type="EMBL" id="JALNTZ010000001">
    <property type="protein sequence ID" value="KAJ3665625.1"/>
    <property type="molecule type" value="Genomic_DNA"/>
</dbReference>
<organism evidence="20 21">
    <name type="scientific">Zophobas morio</name>
    <dbReference type="NCBI Taxonomy" id="2755281"/>
    <lineage>
        <taxon>Eukaryota</taxon>
        <taxon>Metazoa</taxon>
        <taxon>Ecdysozoa</taxon>
        <taxon>Arthropoda</taxon>
        <taxon>Hexapoda</taxon>
        <taxon>Insecta</taxon>
        <taxon>Pterygota</taxon>
        <taxon>Neoptera</taxon>
        <taxon>Endopterygota</taxon>
        <taxon>Coleoptera</taxon>
        <taxon>Polyphaga</taxon>
        <taxon>Cucujiformia</taxon>
        <taxon>Tenebrionidae</taxon>
        <taxon>Zophobas</taxon>
    </lineage>
</organism>
<dbReference type="GO" id="GO:0015232">
    <property type="term" value="F:heme transmembrane transporter activity"/>
    <property type="evidence" value="ECO:0007669"/>
    <property type="project" value="UniProtKB-ARBA"/>
</dbReference>
<dbReference type="Gene3D" id="1.20.1250.20">
    <property type="entry name" value="MFS general substrate transporter like domains"/>
    <property type="match status" value="1"/>
</dbReference>
<dbReference type="InterPro" id="IPR049680">
    <property type="entry name" value="FLVCR1-2_SLC49-like"/>
</dbReference>
<dbReference type="GO" id="GO:0031966">
    <property type="term" value="C:mitochondrial membrane"/>
    <property type="evidence" value="ECO:0007669"/>
    <property type="project" value="UniProtKB-ARBA"/>
</dbReference>
<dbReference type="PANTHER" id="PTHR10924:SF4">
    <property type="entry name" value="GH15861P"/>
    <property type="match status" value="1"/>
</dbReference>
<evidence type="ECO:0000259" key="19">
    <source>
        <dbReference type="PROSITE" id="PS50850"/>
    </source>
</evidence>
<comment type="catalytic activity">
    <reaction evidence="12">
        <text>choline(out) = choline(in)</text>
        <dbReference type="Rhea" id="RHEA:32751"/>
        <dbReference type="ChEBI" id="CHEBI:15354"/>
    </reaction>
</comment>
<name>A0AA38IYD3_9CUCU</name>
<keyword evidence="9" id="KW-0675">Receptor</keyword>
<proteinExistence type="inferred from homology"/>
<feature type="domain" description="Major facilitator superfamily (MFS) profile" evidence="19">
    <location>
        <begin position="34"/>
        <end position="501"/>
    </location>
</feature>
<feature type="transmembrane region" description="Helical" evidence="18">
    <location>
        <begin position="159"/>
        <end position="180"/>
    </location>
</feature>
<evidence type="ECO:0000256" key="12">
    <source>
        <dbReference type="ARBA" id="ARBA00036811"/>
    </source>
</evidence>
<reference evidence="20" key="1">
    <citation type="journal article" date="2023" name="G3 (Bethesda)">
        <title>Whole genome assemblies of Zophobas morio and Tenebrio molitor.</title>
        <authorList>
            <person name="Kaur S."/>
            <person name="Stinson S.A."/>
            <person name="diCenzo G.C."/>
        </authorList>
    </citation>
    <scope>NUCLEOTIDE SEQUENCE</scope>
    <source>
        <strain evidence="20">QUZm001</strain>
    </source>
</reference>
<dbReference type="GO" id="GO:0005886">
    <property type="term" value="C:plasma membrane"/>
    <property type="evidence" value="ECO:0007669"/>
    <property type="project" value="UniProtKB-SubCell"/>
</dbReference>
<evidence type="ECO:0000256" key="11">
    <source>
        <dbReference type="ARBA" id="ARBA00035075"/>
    </source>
</evidence>
<evidence type="ECO:0000313" key="20">
    <source>
        <dbReference type="EMBL" id="KAJ3665625.1"/>
    </source>
</evidence>
<evidence type="ECO:0000256" key="7">
    <source>
        <dbReference type="ARBA" id="ARBA00023057"/>
    </source>
</evidence>
<comment type="catalytic activity">
    <reaction evidence="13">
        <text>ethanolamine(in) = ethanolamine(out)</text>
        <dbReference type="Rhea" id="RHEA:32747"/>
        <dbReference type="ChEBI" id="CHEBI:57603"/>
    </reaction>
</comment>
<feature type="transmembrane region" description="Helical" evidence="18">
    <location>
        <begin position="125"/>
        <end position="153"/>
    </location>
</feature>
<evidence type="ECO:0000256" key="16">
    <source>
        <dbReference type="ARBA" id="ARBA00068050"/>
    </source>
</evidence>
<dbReference type="InterPro" id="IPR020846">
    <property type="entry name" value="MFS_dom"/>
</dbReference>
<evidence type="ECO:0000256" key="4">
    <source>
        <dbReference type="ARBA" id="ARBA00022553"/>
    </source>
</evidence>
<dbReference type="PROSITE" id="PS50850">
    <property type="entry name" value="MFS"/>
    <property type="match status" value="1"/>
</dbReference>
<evidence type="ECO:0000256" key="6">
    <source>
        <dbReference type="ARBA" id="ARBA00022989"/>
    </source>
</evidence>
<evidence type="ECO:0000256" key="14">
    <source>
        <dbReference type="ARBA" id="ARBA00046338"/>
    </source>
</evidence>
<keyword evidence="10" id="KW-0325">Glycoprotein</keyword>
<feature type="transmembrane region" description="Helical" evidence="18">
    <location>
        <begin position="97"/>
        <end position="118"/>
    </location>
</feature>
<comment type="function">
    <text evidence="15">Uniporter that mediates the transport of extracellular choline and ethanolamine into cells, thereby playing a key role in phospholipid biosynthesis. Choline and ethanolamine are the precursors of phosphatidylcholine and phosphatidylethanolamine, respectively, the two most abundant phospholipids. Transport is not coupled with proton transport and is exclusively driven by the choline (or ethanolamine) gradient across the plasma membrane. Also acts as a heme b transporter that mediates heme efflux from the cytoplasm to the extracellular compartment.</text>
</comment>
<evidence type="ECO:0000256" key="8">
    <source>
        <dbReference type="ARBA" id="ARBA00023136"/>
    </source>
</evidence>
<evidence type="ECO:0000256" key="18">
    <source>
        <dbReference type="SAM" id="Phobius"/>
    </source>
</evidence>
<keyword evidence="4" id="KW-0597">Phosphoprotein</keyword>
<dbReference type="FunFam" id="1.20.1250.20:FF:000184">
    <property type="entry name" value="Feline leukemia virus subgroup C receptor-related protein 1"/>
    <property type="match status" value="1"/>
</dbReference>
<evidence type="ECO:0000256" key="9">
    <source>
        <dbReference type="ARBA" id="ARBA00023170"/>
    </source>
</evidence>
<comment type="similarity">
    <text evidence="14">Belongs to the major facilitator superfamily. Feline leukemia virus subgroup C receptor (TC 2.A.1.28.1) family.</text>
</comment>
<feature type="transmembrane region" description="Helical" evidence="18">
    <location>
        <begin position="63"/>
        <end position="85"/>
    </location>
</feature>
<dbReference type="GO" id="GO:0006783">
    <property type="term" value="P:heme biosynthetic process"/>
    <property type="evidence" value="ECO:0007669"/>
    <property type="project" value="UniProtKB-ARBA"/>
</dbReference>
<evidence type="ECO:0000256" key="15">
    <source>
        <dbReference type="ARBA" id="ARBA00060240"/>
    </source>
</evidence>
<feature type="transmembrane region" description="Helical" evidence="18">
    <location>
        <begin position="394"/>
        <end position="411"/>
    </location>
</feature>
<feature type="transmembrane region" description="Helical" evidence="18">
    <location>
        <begin position="33"/>
        <end position="51"/>
    </location>
</feature>
<feature type="transmembrane region" description="Helical" evidence="18">
    <location>
        <begin position="260"/>
        <end position="286"/>
    </location>
</feature>
<feature type="transmembrane region" description="Helical" evidence="18">
    <location>
        <begin position="298"/>
        <end position="320"/>
    </location>
</feature>
<sequence>METQNPDETNLNLLTSKPVSENPLEIKAYKRRWIILTIFISYAAINAYQWIEYSIINNIVTRYYNVSAVTVDWTSIIFMALYAPLVIPASYILDKKGLHVAGLIGGLGTALGTAIKVFSTSRDSFWVVLLGQGICSASQLMILCLPPRIAAVWFKPSEVSTACSLGVFGIQLGCALGFLLSPIIVKNHDNIEEVGYDFKVLCWSLTVSVIIPALAVIFYFPVQPPHPPSINQVEERSRTEKFSTKAFFESILDLTKNVPFVIHVVAYGINIGVFSAIGTLLNQLILQYFKHLPDAEEFAGRTGLVMIVVGIVGSIVFGIFLDKTHKYKETTLFTYFMSSASVVAFMFTLEMQSKVLVYIAVGVVGLFTNAYMPVGFEMAMELTYPSSEGTTTGLLMAPSQILGVVFALMLGKLNSTIGPFWSLASQALLLGVDFPARPPLPPNEVICAERESSFLKSLKKLLSDRSFGFHAVAYGINIAVFVSISTLLNQFMLFYFAGSEEDVGRIGLIMVVLGKAGAIVFGHVLNKTHSYKYVFLSEKLFIEFL</sequence>
<dbReference type="InterPro" id="IPR011701">
    <property type="entry name" value="MFS"/>
</dbReference>
<keyword evidence="7" id="KW-0265">Erythrocyte maturation</keyword>
<keyword evidence="5 18" id="KW-0812">Transmembrane</keyword>
<keyword evidence="21" id="KW-1185">Reference proteome</keyword>
<dbReference type="GO" id="GO:0043249">
    <property type="term" value="P:erythrocyte maturation"/>
    <property type="evidence" value="ECO:0007669"/>
    <property type="project" value="UniProtKB-KW"/>
</dbReference>
<protein>
    <recommendedName>
        <fullName evidence="16">Choline/ethanolamine transporter FLVCR1</fullName>
    </recommendedName>
    <alternativeName>
        <fullName evidence="17">Heme transporter FLVCR1</fullName>
    </alternativeName>
</protein>
<dbReference type="PANTHER" id="PTHR10924">
    <property type="entry name" value="MAJOR FACILITATOR SUPERFAMILY PROTEIN-RELATED"/>
    <property type="match status" value="1"/>
</dbReference>
<feature type="transmembrane region" description="Helical" evidence="18">
    <location>
        <begin position="332"/>
        <end position="349"/>
    </location>
</feature>
<keyword evidence="8 18" id="KW-0472">Membrane</keyword>
<accession>A0AA38IYD3</accession>
<evidence type="ECO:0000256" key="3">
    <source>
        <dbReference type="ARBA" id="ARBA00022475"/>
    </source>
</evidence>
<evidence type="ECO:0000256" key="2">
    <source>
        <dbReference type="ARBA" id="ARBA00022448"/>
    </source>
</evidence>
<comment type="caution">
    <text evidence="20">The sequence shown here is derived from an EMBL/GenBank/DDBJ whole genome shotgun (WGS) entry which is preliminary data.</text>
</comment>
<evidence type="ECO:0000256" key="13">
    <source>
        <dbReference type="ARBA" id="ARBA00045087"/>
    </source>
</evidence>
<comment type="subcellular location">
    <subcellularLocation>
        <location evidence="1">Cell membrane</location>
        <topology evidence="1">Multi-pass membrane protein</topology>
    </subcellularLocation>
</comment>
<evidence type="ECO:0000256" key="17">
    <source>
        <dbReference type="ARBA" id="ARBA00080886"/>
    </source>
</evidence>
<keyword evidence="6 18" id="KW-1133">Transmembrane helix</keyword>
<dbReference type="Pfam" id="PF07690">
    <property type="entry name" value="MFS_1"/>
    <property type="match status" value="1"/>
</dbReference>
<keyword evidence="2" id="KW-0813">Transport</keyword>
<feature type="transmembrane region" description="Helical" evidence="18">
    <location>
        <begin position="356"/>
        <end position="374"/>
    </location>
</feature>
<evidence type="ECO:0000256" key="5">
    <source>
        <dbReference type="ARBA" id="ARBA00022692"/>
    </source>
</evidence>
<feature type="transmembrane region" description="Helical" evidence="18">
    <location>
        <begin position="467"/>
        <end position="497"/>
    </location>
</feature>
<feature type="transmembrane region" description="Helical" evidence="18">
    <location>
        <begin position="200"/>
        <end position="220"/>
    </location>
</feature>
<dbReference type="GO" id="GO:0097037">
    <property type="term" value="P:heme export"/>
    <property type="evidence" value="ECO:0007669"/>
    <property type="project" value="TreeGrafter"/>
</dbReference>
<dbReference type="GO" id="GO:0020037">
    <property type="term" value="F:heme binding"/>
    <property type="evidence" value="ECO:0007669"/>
    <property type="project" value="TreeGrafter"/>
</dbReference>
<evidence type="ECO:0000313" key="21">
    <source>
        <dbReference type="Proteomes" id="UP001168821"/>
    </source>
</evidence>
<dbReference type="InterPro" id="IPR036259">
    <property type="entry name" value="MFS_trans_sf"/>
</dbReference>